<gene>
    <name evidence="1" type="ORF">S06H3_55239</name>
</gene>
<dbReference type="EMBL" id="BARV01035394">
    <property type="protein sequence ID" value="GAI56714.1"/>
    <property type="molecule type" value="Genomic_DNA"/>
</dbReference>
<sequence length="43" mass="4530">TGLEVIRRNPGAPKSNPGIVGGVIVGERIELTYGNTLLFPRPA</sequence>
<proteinExistence type="predicted"/>
<protein>
    <submittedName>
        <fullName evidence="1">Uncharacterized protein</fullName>
    </submittedName>
</protein>
<name>X1RMF7_9ZZZZ</name>
<comment type="caution">
    <text evidence="1">The sequence shown here is derived from an EMBL/GenBank/DDBJ whole genome shotgun (WGS) entry which is preliminary data.</text>
</comment>
<dbReference type="AlphaFoldDB" id="X1RMF7"/>
<reference evidence="1" key="1">
    <citation type="journal article" date="2014" name="Front. Microbiol.">
        <title>High frequency of phylogenetically diverse reductive dehalogenase-homologous genes in deep subseafloor sedimentary metagenomes.</title>
        <authorList>
            <person name="Kawai M."/>
            <person name="Futagami T."/>
            <person name="Toyoda A."/>
            <person name="Takaki Y."/>
            <person name="Nishi S."/>
            <person name="Hori S."/>
            <person name="Arai W."/>
            <person name="Tsubouchi T."/>
            <person name="Morono Y."/>
            <person name="Uchiyama I."/>
            <person name="Ito T."/>
            <person name="Fujiyama A."/>
            <person name="Inagaki F."/>
            <person name="Takami H."/>
        </authorList>
    </citation>
    <scope>NUCLEOTIDE SEQUENCE</scope>
    <source>
        <strain evidence="1">Expedition CK06-06</strain>
    </source>
</reference>
<organism evidence="1">
    <name type="scientific">marine sediment metagenome</name>
    <dbReference type="NCBI Taxonomy" id="412755"/>
    <lineage>
        <taxon>unclassified sequences</taxon>
        <taxon>metagenomes</taxon>
        <taxon>ecological metagenomes</taxon>
    </lineage>
</organism>
<evidence type="ECO:0000313" key="1">
    <source>
        <dbReference type="EMBL" id="GAI56714.1"/>
    </source>
</evidence>
<accession>X1RMF7</accession>
<feature type="non-terminal residue" evidence="1">
    <location>
        <position position="1"/>
    </location>
</feature>